<dbReference type="Proteomes" id="UP000178684">
    <property type="component" value="Unassembled WGS sequence"/>
</dbReference>
<dbReference type="AlphaFoldDB" id="A0A1F5X3P7"/>
<keyword evidence="1" id="KW-1133">Transmembrane helix</keyword>
<name>A0A1F5X3P7_9BACT</name>
<reference evidence="2 3" key="1">
    <citation type="journal article" date="2016" name="Nat. Commun.">
        <title>Thousands of microbial genomes shed light on interconnected biogeochemical processes in an aquifer system.</title>
        <authorList>
            <person name="Anantharaman K."/>
            <person name="Brown C.T."/>
            <person name="Hug L.A."/>
            <person name="Sharon I."/>
            <person name="Castelle C.J."/>
            <person name="Probst A.J."/>
            <person name="Thomas B.C."/>
            <person name="Singh A."/>
            <person name="Wilkins M.J."/>
            <person name="Karaoz U."/>
            <person name="Brodie E.L."/>
            <person name="Williams K.H."/>
            <person name="Hubbard S.S."/>
            <person name="Banfield J.F."/>
        </authorList>
    </citation>
    <scope>NUCLEOTIDE SEQUENCE [LARGE SCALE GENOMIC DNA]</scope>
</reference>
<proteinExistence type="predicted"/>
<gene>
    <name evidence="2" type="ORF">A3B18_00630</name>
</gene>
<comment type="caution">
    <text evidence="2">The sequence shown here is derived from an EMBL/GenBank/DDBJ whole genome shotgun (WGS) entry which is preliminary data.</text>
</comment>
<protein>
    <submittedName>
        <fullName evidence="2">Uncharacterized protein</fullName>
    </submittedName>
</protein>
<keyword evidence="1" id="KW-0472">Membrane</keyword>
<feature type="transmembrane region" description="Helical" evidence="1">
    <location>
        <begin position="6"/>
        <end position="23"/>
    </location>
</feature>
<organism evidence="2 3">
    <name type="scientific">Candidatus Giovannonibacteria bacterium RIFCSPLOWO2_01_FULL_46_13</name>
    <dbReference type="NCBI Taxonomy" id="1798352"/>
    <lineage>
        <taxon>Bacteria</taxon>
        <taxon>Candidatus Giovannoniibacteriota</taxon>
    </lineage>
</organism>
<keyword evidence="1" id="KW-0812">Transmembrane</keyword>
<evidence type="ECO:0000256" key="1">
    <source>
        <dbReference type="SAM" id="Phobius"/>
    </source>
</evidence>
<evidence type="ECO:0000313" key="2">
    <source>
        <dbReference type="EMBL" id="OGF82473.1"/>
    </source>
</evidence>
<accession>A0A1F5X3P7</accession>
<dbReference type="EMBL" id="MFIE01000018">
    <property type="protein sequence ID" value="OGF82473.1"/>
    <property type="molecule type" value="Genomic_DNA"/>
</dbReference>
<evidence type="ECO:0000313" key="3">
    <source>
        <dbReference type="Proteomes" id="UP000178684"/>
    </source>
</evidence>
<sequence>MVVFPLILGISLVGIFFLTHRYLREAKTFSTAELRLKMSLLTSVRSDIKTRFVAPAISKAKEASVPVALHAFDKLVNLVRVWVLKLERYLRLLSDNIRGTAINLDVAEKSEYWQNLGVAKSGGSSPVLPKKIIVK</sequence>